<dbReference type="GO" id="GO:0071949">
    <property type="term" value="F:FAD binding"/>
    <property type="evidence" value="ECO:0007669"/>
    <property type="project" value="InterPro"/>
</dbReference>
<dbReference type="Pfam" id="PF01494">
    <property type="entry name" value="FAD_binding_3"/>
    <property type="match status" value="1"/>
</dbReference>
<dbReference type="InterPro" id="IPR002938">
    <property type="entry name" value="FAD-bd"/>
</dbReference>
<dbReference type="RefSeq" id="WP_169490852.1">
    <property type="nucleotide sequence ID" value="NZ_JABBGJ010000070.1"/>
</dbReference>
<protein>
    <submittedName>
        <fullName evidence="2">NAD(P)-binding protein</fullName>
    </submittedName>
</protein>
<dbReference type="InterPro" id="IPR036188">
    <property type="entry name" value="FAD/NAD-bd_sf"/>
</dbReference>
<keyword evidence="3" id="KW-1185">Reference proteome</keyword>
<sequence length="70" mass="7292">MDCDVIIVGGGPVGLFLAAELGQRGISVEVFDAKPGTSTHPAAKCQQRTHDGAFPSHWHLGRDPRVGVAG</sequence>
<dbReference type="EMBL" id="JABBGJ010000070">
    <property type="protein sequence ID" value="NMM04083.1"/>
    <property type="molecule type" value="Genomic_DNA"/>
</dbReference>
<proteinExistence type="predicted"/>
<feature type="domain" description="FAD-binding" evidence="1">
    <location>
        <begin position="2"/>
        <end position="47"/>
    </location>
</feature>
<evidence type="ECO:0000313" key="2">
    <source>
        <dbReference type="EMBL" id="NMM04083.1"/>
    </source>
</evidence>
<organism evidence="2 3">
    <name type="scientific">Paraburkholderia polaris</name>
    <dbReference type="NCBI Taxonomy" id="2728848"/>
    <lineage>
        <taxon>Bacteria</taxon>
        <taxon>Pseudomonadati</taxon>
        <taxon>Pseudomonadota</taxon>
        <taxon>Betaproteobacteria</taxon>
        <taxon>Burkholderiales</taxon>
        <taxon>Burkholderiaceae</taxon>
        <taxon>Paraburkholderia</taxon>
    </lineage>
</organism>
<comment type="caution">
    <text evidence="2">The sequence shown here is derived from an EMBL/GenBank/DDBJ whole genome shotgun (WGS) entry which is preliminary data.</text>
</comment>
<evidence type="ECO:0000313" key="3">
    <source>
        <dbReference type="Proteomes" id="UP000544134"/>
    </source>
</evidence>
<dbReference type="SUPFAM" id="SSF51905">
    <property type="entry name" value="FAD/NAD(P)-binding domain"/>
    <property type="match status" value="1"/>
</dbReference>
<reference evidence="2 3" key="1">
    <citation type="submission" date="2020-04" db="EMBL/GenBank/DDBJ databases">
        <title>Paraburkholderia sp. RP-4-7 isolated from soil.</title>
        <authorList>
            <person name="Dahal R.H."/>
        </authorList>
    </citation>
    <scope>NUCLEOTIDE SEQUENCE [LARGE SCALE GENOMIC DNA]</scope>
    <source>
        <strain evidence="2 3">RP-4-7</strain>
    </source>
</reference>
<evidence type="ECO:0000259" key="1">
    <source>
        <dbReference type="Pfam" id="PF01494"/>
    </source>
</evidence>
<dbReference type="Proteomes" id="UP000544134">
    <property type="component" value="Unassembled WGS sequence"/>
</dbReference>
<gene>
    <name evidence="2" type="ORF">HHL24_40270</name>
</gene>
<name>A0A848ISK7_9BURK</name>
<dbReference type="Gene3D" id="3.50.50.60">
    <property type="entry name" value="FAD/NAD(P)-binding domain"/>
    <property type="match status" value="1"/>
</dbReference>
<dbReference type="AlphaFoldDB" id="A0A848ISK7"/>
<accession>A0A848ISK7</accession>